<dbReference type="Pfam" id="PF08676">
    <property type="entry name" value="MutL_C"/>
    <property type="match status" value="1"/>
</dbReference>
<dbReference type="InterPro" id="IPR020568">
    <property type="entry name" value="Ribosomal_Su5_D2-typ_SF"/>
</dbReference>
<dbReference type="SMART" id="SM01340">
    <property type="entry name" value="DNA_mis_repair"/>
    <property type="match status" value="1"/>
</dbReference>
<comment type="caution">
    <text evidence="8">The sequence shown here is derived from an EMBL/GenBank/DDBJ whole genome shotgun (WGS) entry which is preliminary data.</text>
</comment>
<dbReference type="SUPFAM" id="SSF55874">
    <property type="entry name" value="ATPase domain of HSP90 chaperone/DNA topoisomerase II/histidine kinase"/>
    <property type="match status" value="1"/>
</dbReference>
<comment type="function">
    <text evidence="5">This protein is involved in the repair of mismatches in DNA. It is required for dam-dependent methyl-directed DNA mismatch repair. May act as a 'molecular matchmaker', a protein that promotes the formation of a stable complex between two or more DNA-binding proteins in an ATP-dependent manner without itself being part of a final effector complex.</text>
</comment>
<dbReference type="SMART" id="SM00853">
    <property type="entry name" value="MutL_C"/>
    <property type="match status" value="1"/>
</dbReference>
<sequence length="610" mass="68269">MPDIIQLLPDAVANQIAAGEVVQRPASAVKELLENAVDAGATEIKLIVKDAGKTLIQVIDDGCGMSDTDARLSFERHATSKIRKAEELFQIRTKGFRGEALASIAAIAHVEMKSRMRENELGTKIQIAGSEVSSQEPCAAPCGTSISIKNLFYNVPARRNFLKSDSVEMRHIIEEFERVALAHPDVGFTVHHNNAELFNIKSSPLRQRIVNMFGSRYNERLVPVREETAIVSVMGFIGKPEFAKKTRGEQYFFVNDRYIKNSYLNHAVTQAFDELVSRGSHPSYFLYLKVDPSTIDVNIHPTKTEIKFTEERSIYAIIHSAVRNSLGKYNIAPSLDFDQEDIFNVAPMPQNMEVAPPEPKDYDFNPFEQGAKPSGNFGGGGRSSSGSFPTGWKDLYAITKSGDDQQPLFDREESEIFPEREAETRPVFQLHGKYICTTIKSGLIIIDQQRAHERILYEDALNNLENQGGYSQQQLFPQTVELSNADCALINDLSDDMHRLGFTIDNFGGNEIVINGIPTEAANIPVQGLIENFLEQYKNTVNEVQSNTRDRLARSLARSLCIREGKRMQRVEMLDLIDKLFACKQPQAAPNGKPTILTFANDELDKKFKA</sequence>
<dbReference type="RefSeq" id="WP_163286044.1">
    <property type="nucleotide sequence ID" value="NZ_JAAGVY010000030.1"/>
</dbReference>
<protein>
    <recommendedName>
        <fullName evidence="2 5">DNA mismatch repair protein MutL</fullName>
    </recommendedName>
</protein>
<dbReference type="Proteomes" id="UP000486602">
    <property type="component" value="Unassembled WGS sequence"/>
</dbReference>
<dbReference type="InterPro" id="IPR020667">
    <property type="entry name" value="DNA_mismatch_repair_MutL"/>
</dbReference>
<dbReference type="SUPFAM" id="SSF118116">
    <property type="entry name" value="DNA mismatch repair protein MutL"/>
    <property type="match status" value="1"/>
</dbReference>
<dbReference type="GO" id="GO:0016887">
    <property type="term" value="F:ATP hydrolysis activity"/>
    <property type="evidence" value="ECO:0007669"/>
    <property type="project" value="InterPro"/>
</dbReference>
<dbReference type="Gene3D" id="3.30.1540.20">
    <property type="entry name" value="MutL, C-terminal domain, dimerisation subdomain"/>
    <property type="match status" value="1"/>
</dbReference>
<keyword evidence="8" id="KW-0540">Nuclease</keyword>
<evidence type="ECO:0000256" key="4">
    <source>
        <dbReference type="ARBA" id="ARBA00023204"/>
    </source>
</evidence>
<dbReference type="PANTHER" id="PTHR10073:SF12">
    <property type="entry name" value="DNA MISMATCH REPAIR PROTEIN MLH1"/>
    <property type="match status" value="1"/>
</dbReference>
<dbReference type="GO" id="GO:0006298">
    <property type="term" value="P:mismatch repair"/>
    <property type="evidence" value="ECO:0007669"/>
    <property type="project" value="UniProtKB-UniRule"/>
</dbReference>
<dbReference type="InterPro" id="IPR042120">
    <property type="entry name" value="MutL_C_dimsub"/>
</dbReference>
<dbReference type="PANTHER" id="PTHR10073">
    <property type="entry name" value="DNA MISMATCH REPAIR PROTEIN MLH, PMS, MUTL"/>
    <property type="match status" value="1"/>
</dbReference>
<evidence type="ECO:0000259" key="7">
    <source>
        <dbReference type="SMART" id="SM01340"/>
    </source>
</evidence>
<dbReference type="Pfam" id="PF01119">
    <property type="entry name" value="DNA_mis_repair"/>
    <property type="match status" value="1"/>
</dbReference>
<name>A0A7K3WSI0_9FLAO</name>
<dbReference type="InterPro" id="IPR014721">
    <property type="entry name" value="Ribsml_uS5_D2-typ_fold_subgr"/>
</dbReference>
<evidence type="ECO:0000256" key="5">
    <source>
        <dbReference type="HAMAP-Rule" id="MF_00149"/>
    </source>
</evidence>
<dbReference type="InterPro" id="IPR036890">
    <property type="entry name" value="HATPase_C_sf"/>
</dbReference>
<accession>A0A7K3WSI0</accession>
<dbReference type="CDD" id="cd16926">
    <property type="entry name" value="HATPase_MutL-MLH-PMS-like"/>
    <property type="match status" value="1"/>
</dbReference>
<dbReference type="InterPro" id="IPR014790">
    <property type="entry name" value="MutL_C"/>
</dbReference>
<dbReference type="FunFam" id="3.30.565.10:FF:000003">
    <property type="entry name" value="DNA mismatch repair endonuclease MutL"/>
    <property type="match status" value="1"/>
</dbReference>
<keyword evidence="3 5" id="KW-0227">DNA damage</keyword>
<keyword evidence="4 5" id="KW-0234">DNA repair</keyword>
<feature type="domain" description="MutL C-terminal dimerisation" evidence="6">
    <location>
        <begin position="426"/>
        <end position="568"/>
    </location>
</feature>
<dbReference type="GO" id="GO:0004519">
    <property type="term" value="F:endonuclease activity"/>
    <property type="evidence" value="ECO:0007669"/>
    <property type="project" value="UniProtKB-KW"/>
</dbReference>
<proteinExistence type="inferred from homology"/>
<dbReference type="InterPro" id="IPR014762">
    <property type="entry name" value="DNA_mismatch_repair_CS"/>
</dbReference>
<dbReference type="GO" id="GO:0140664">
    <property type="term" value="F:ATP-dependent DNA damage sensor activity"/>
    <property type="evidence" value="ECO:0007669"/>
    <property type="project" value="InterPro"/>
</dbReference>
<evidence type="ECO:0000313" key="9">
    <source>
        <dbReference type="Proteomes" id="UP000486602"/>
    </source>
</evidence>
<keyword evidence="9" id="KW-1185">Reference proteome</keyword>
<dbReference type="Gene3D" id="3.30.1370.100">
    <property type="entry name" value="MutL, C-terminal domain, regulatory subdomain"/>
    <property type="match status" value="1"/>
</dbReference>
<dbReference type="GO" id="GO:0032300">
    <property type="term" value="C:mismatch repair complex"/>
    <property type="evidence" value="ECO:0007669"/>
    <property type="project" value="InterPro"/>
</dbReference>
<gene>
    <name evidence="5 8" type="primary">mutL</name>
    <name evidence="8" type="ORF">G3O08_14175</name>
</gene>
<comment type="similarity">
    <text evidence="1 5">Belongs to the DNA mismatch repair MutL/HexB family.</text>
</comment>
<dbReference type="Gene3D" id="3.30.230.10">
    <property type="match status" value="1"/>
</dbReference>
<organism evidence="8 9">
    <name type="scientific">Cryomorpha ignava</name>
    <dbReference type="NCBI Taxonomy" id="101383"/>
    <lineage>
        <taxon>Bacteria</taxon>
        <taxon>Pseudomonadati</taxon>
        <taxon>Bacteroidota</taxon>
        <taxon>Flavobacteriia</taxon>
        <taxon>Flavobacteriales</taxon>
        <taxon>Cryomorphaceae</taxon>
        <taxon>Cryomorpha</taxon>
    </lineage>
</organism>
<dbReference type="HAMAP" id="MF_00149">
    <property type="entry name" value="DNA_mis_repair"/>
    <property type="match status" value="1"/>
</dbReference>
<dbReference type="NCBIfam" id="TIGR00585">
    <property type="entry name" value="mutl"/>
    <property type="match status" value="1"/>
</dbReference>
<evidence type="ECO:0000256" key="1">
    <source>
        <dbReference type="ARBA" id="ARBA00006082"/>
    </source>
</evidence>
<evidence type="ECO:0000313" key="8">
    <source>
        <dbReference type="EMBL" id="NEN24650.1"/>
    </source>
</evidence>
<dbReference type="InterPro" id="IPR013507">
    <property type="entry name" value="DNA_mismatch_S5_2-like"/>
</dbReference>
<evidence type="ECO:0000256" key="3">
    <source>
        <dbReference type="ARBA" id="ARBA00022763"/>
    </source>
</evidence>
<dbReference type="InterPro" id="IPR038973">
    <property type="entry name" value="MutL/Mlh/Pms-like"/>
</dbReference>
<dbReference type="SUPFAM" id="SSF54211">
    <property type="entry name" value="Ribosomal protein S5 domain 2-like"/>
    <property type="match status" value="1"/>
</dbReference>
<reference evidence="8 9" key="1">
    <citation type="submission" date="2020-02" db="EMBL/GenBank/DDBJ databases">
        <title>Out from the shadows clarifying the taxonomy of the family Cryomorphaceae and related taxa by utilizing the GTDB taxonomic framework.</title>
        <authorList>
            <person name="Bowman J.P."/>
        </authorList>
    </citation>
    <scope>NUCLEOTIDE SEQUENCE [LARGE SCALE GENOMIC DNA]</scope>
    <source>
        <strain evidence="8 9">QSSC 1-22</strain>
    </source>
</reference>
<dbReference type="GO" id="GO:0005524">
    <property type="term" value="F:ATP binding"/>
    <property type="evidence" value="ECO:0007669"/>
    <property type="project" value="InterPro"/>
</dbReference>
<dbReference type="EMBL" id="JAAGVY010000030">
    <property type="protein sequence ID" value="NEN24650.1"/>
    <property type="molecule type" value="Genomic_DNA"/>
</dbReference>
<dbReference type="AlphaFoldDB" id="A0A7K3WSI0"/>
<keyword evidence="8" id="KW-0255">Endonuclease</keyword>
<evidence type="ECO:0000259" key="6">
    <source>
        <dbReference type="SMART" id="SM00853"/>
    </source>
</evidence>
<keyword evidence="8" id="KW-0378">Hydrolase</keyword>
<dbReference type="Gene3D" id="3.30.565.10">
    <property type="entry name" value="Histidine kinase-like ATPase, C-terminal domain"/>
    <property type="match status" value="1"/>
</dbReference>
<dbReference type="InterPro" id="IPR037198">
    <property type="entry name" value="MutL_C_sf"/>
</dbReference>
<dbReference type="GO" id="GO:0030983">
    <property type="term" value="F:mismatched DNA binding"/>
    <property type="evidence" value="ECO:0007669"/>
    <property type="project" value="InterPro"/>
</dbReference>
<dbReference type="InterPro" id="IPR042121">
    <property type="entry name" value="MutL_C_regsub"/>
</dbReference>
<dbReference type="InterPro" id="IPR002099">
    <property type="entry name" value="MutL/Mlh/PMS"/>
</dbReference>
<feature type="domain" description="DNA mismatch repair protein S5" evidence="7">
    <location>
        <begin position="209"/>
        <end position="327"/>
    </location>
</feature>
<dbReference type="PROSITE" id="PS00058">
    <property type="entry name" value="DNA_MISMATCH_REPAIR_1"/>
    <property type="match status" value="1"/>
</dbReference>
<dbReference type="CDD" id="cd00782">
    <property type="entry name" value="MutL_Trans"/>
    <property type="match status" value="1"/>
</dbReference>
<dbReference type="Pfam" id="PF13589">
    <property type="entry name" value="HATPase_c_3"/>
    <property type="match status" value="1"/>
</dbReference>
<evidence type="ECO:0000256" key="2">
    <source>
        <dbReference type="ARBA" id="ARBA00021975"/>
    </source>
</evidence>